<dbReference type="Proteomes" id="UP000282312">
    <property type="component" value="Unassembled WGS sequence"/>
</dbReference>
<gene>
    <name evidence="2" type="ORF">DLJ59_19635</name>
</gene>
<feature type="domain" description="NAD-dependent epimerase/dehydratase" evidence="1">
    <location>
        <begin position="4"/>
        <end position="226"/>
    </location>
</feature>
<dbReference type="InterPro" id="IPR036291">
    <property type="entry name" value="NAD(P)-bd_dom_sf"/>
</dbReference>
<dbReference type="GO" id="GO:0044877">
    <property type="term" value="F:protein-containing complex binding"/>
    <property type="evidence" value="ECO:0007669"/>
    <property type="project" value="TreeGrafter"/>
</dbReference>
<evidence type="ECO:0000313" key="2">
    <source>
        <dbReference type="EMBL" id="RQX00920.1"/>
    </source>
</evidence>
<dbReference type="Pfam" id="PF01370">
    <property type="entry name" value="Epimerase"/>
    <property type="match status" value="1"/>
</dbReference>
<protein>
    <submittedName>
        <fullName evidence="2">NAD-dependent epimerase</fullName>
    </submittedName>
</protein>
<evidence type="ECO:0000259" key="1">
    <source>
        <dbReference type="Pfam" id="PF01370"/>
    </source>
</evidence>
<name>A0A3N9WJ86_9ACTN</name>
<sequence>MRLLVLGGTLFLGRAVVEAALWRGWSVTTFNRGKSGEDVPGARVLRGNRLEPSDVRHAVEAGPWDAVIDMAAYVPKQVHTLSRTLATVSRRYALVSTVSVYEGWPAEPLSEASVVLDCPPDAEEDFGPPDVEDGPTRYGRLKAGCERAVLDSFGHDRALIIRPGVVLGPREYVGRLPWWLRRVAAGGRVVAPGPPGRTIQPIDVRDTAEFLLNALVDDHMGIFNVAGPTNRDTFADLLDACKRTTASGAEIVWVADDVLLRRGVRQWSELPLWRTHRGVWSVDAAAAFAVGLRSRPLAETVTATWAWMQTAQQMLNERSAEIGLTQQHEAEILASVDQR</sequence>
<dbReference type="EMBL" id="QGSZ01000232">
    <property type="protein sequence ID" value="RQX00920.1"/>
    <property type="molecule type" value="Genomic_DNA"/>
</dbReference>
<dbReference type="RefSeq" id="WP_124774092.1">
    <property type="nucleotide sequence ID" value="NZ_QGSZ01000232.1"/>
</dbReference>
<proteinExistence type="predicted"/>
<dbReference type="InterPro" id="IPR051207">
    <property type="entry name" value="ComplexI_NDUFA9_subunit"/>
</dbReference>
<dbReference type="PANTHER" id="PTHR12126">
    <property type="entry name" value="NADH-UBIQUINONE OXIDOREDUCTASE 39 KDA SUBUNIT-RELATED"/>
    <property type="match status" value="1"/>
</dbReference>
<dbReference type="Gene3D" id="3.40.50.720">
    <property type="entry name" value="NAD(P)-binding Rossmann-like Domain"/>
    <property type="match status" value="1"/>
</dbReference>
<dbReference type="PANTHER" id="PTHR12126:SF11">
    <property type="entry name" value="NADH DEHYDROGENASE [UBIQUINONE] 1 ALPHA SUBCOMPLEX SUBUNIT 9, MITOCHONDRIAL"/>
    <property type="match status" value="1"/>
</dbReference>
<reference evidence="2 3" key="1">
    <citation type="submission" date="2018-05" db="EMBL/GenBank/DDBJ databases">
        <title>Micromonospora from Atacama Desert.</title>
        <authorList>
            <person name="Carro L."/>
            <person name="Goodfellow M."/>
            <person name="Klenk H.-P."/>
        </authorList>
    </citation>
    <scope>NUCLEOTIDE SEQUENCE [LARGE SCALE GENOMIC DNA]</scope>
    <source>
        <strain evidence="2 3">LB39</strain>
    </source>
</reference>
<dbReference type="InterPro" id="IPR001509">
    <property type="entry name" value="Epimerase_deHydtase"/>
</dbReference>
<accession>A0A3N9WJ86</accession>
<evidence type="ECO:0000313" key="3">
    <source>
        <dbReference type="Proteomes" id="UP000282312"/>
    </source>
</evidence>
<dbReference type="AlphaFoldDB" id="A0A3N9WJ86"/>
<comment type="caution">
    <text evidence="2">The sequence shown here is derived from an EMBL/GenBank/DDBJ whole genome shotgun (WGS) entry which is preliminary data.</text>
</comment>
<organism evidence="2 3">
    <name type="scientific">Micromonospora inaquosa</name>
    <dbReference type="NCBI Taxonomy" id="2203716"/>
    <lineage>
        <taxon>Bacteria</taxon>
        <taxon>Bacillati</taxon>
        <taxon>Actinomycetota</taxon>
        <taxon>Actinomycetes</taxon>
        <taxon>Micromonosporales</taxon>
        <taxon>Micromonosporaceae</taxon>
        <taxon>Micromonospora</taxon>
    </lineage>
</organism>
<dbReference type="OrthoDB" id="7941246at2"/>
<dbReference type="SUPFAM" id="SSF51735">
    <property type="entry name" value="NAD(P)-binding Rossmann-fold domains"/>
    <property type="match status" value="1"/>
</dbReference>
<keyword evidence="3" id="KW-1185">Reference proteome</keyword>